<feature type="compositionally biased region" description="Basic and acidic residues" evidence="1">
    <location>
        <begin position="249"/>
        <end position="259"/>
    </location>
</feature>
<dbReference type="GO" id="GO:0005829">
    <property type="term" value="C:cytosol"/>
    <property type="evidence" value="ECO:0007669"/>
    <property type="project" value="TreeGrafter"/>
</dbReference>
<protein>
    <submittedName>
        <fullName evidence="2">U11/U12 small nuclear ribonucleoprotein 48 kDa protein</fullName>
    </submittedName>
</protein>
<evidence type="ECO:0000313" key="2">
    <source>
        <dbReference type="EMBL" id="OWF40235.1"/>
    </source>
</evidence>
<keyword evidence="2" id="KW-0687">Ribonucleoprotein</keyword>
<dbReference type="OrthoDB" id="69229at2759"/>
<reference evidence="2 3" key="1">
    <citation type="journal article" date="2017" name="Nat. Ecol. Evol.">
        <title>Scallop genome provides insights into evolution of bilaterian karyotype and development.</title>
        <authorList>
            <person name="Wang S."/>
            <person name="Zhang J."/>
            <person name="Jiao W."/>
            <person name="Li J."/>
            <person name="Xun X."/>
            <person name="Sun Y."/>
            <person name="Guo X."/>
            <person name="Huan P."/>
            <person name="Dong B."/>
            <person name="Zhang L."/>
            <person name="Hu X."/>
            <person name="Sun X."/>
            <person name="Wang J."/>
            <person name="Zhao C."/>
            <person name="Wang Y."/>
            <person name="Wang D."/>
            <person name="Huang X."/>
            <person name="Wang R."/>
            <person name="Lv J."/>
            <person name="Li Y."/>
            <person name="Zhang Z."/>
            <person name="Liu B."/>
            <person name="Lu W."/>
            <person name="Hui Y."/>
            <person name="Liang J."/>
            <person name="Zhou Z."/>
            <person name="Hou R."/>
            <person name="Li X."/>
            <person name="Liu Y."/>
            <person name="Li H."/>
            <person name="Ning X."/>
            <person name="Lin Y."/>
            <person name="Zhao L."/>
            <person name="Xing Q."/>
            <person name="Dou J."/>
            <person name="Li Y."/>
            <person name="Mao J."/>
            <person name="Guo H."/>
            <person name="Dou H."/>
            <person name="Li T."/>
            <person name="Mu C."/>
            <person name="Jiang W."/>
            <person name="Fu Q."/>
            <person name="Fu X."/>
            <person name="Miao Y."/>
            <person name="Liu J."/>
            <person name="Yu Q."/>
            <person name="Li R."/>
            <person name="Liao H."/>
            <person name="Li X."/>
            <person name="Kong Y."/>
            <person name="Jiang Z."/>
            <person name="Chourrout D."/>
            <person name="Li R."/>
            <person name="Bao Z."/>
        </authorList>
    </citation>
    <scope>NUCLEOTIDE SEQUENCE [LARGE SCALE GENOMIC DNA]</scope>
    <source>
        <strain evidence="2 3">PY_sf001</strain>
    </source>
</reference>
<comment type="caution">
    <text evidence="2">The sequence shown here is derived from an EMBL/GenBank/DDBJ whole genome shotgun (WGS) entry which is preliminary data.</text>
</comment>
<dbReference type="GO" id="GO:0005689">
    <property type="term" value="C:U12-type spliceosomal complex"/>
    <property type="evidence" value="ECO:0007669"/>
    <property type="project" value="TreeGrafter"/>
</dbReference>
<accession>A0A210PUV1</accession>
<evidence type="ECO:0000256" key="1">
    <source>
        <dbReference type="SAM" id="MobiDB-lite"/>
    </source>
</evidence>
<dbReference type="PANTHER" id="PTHR21402">
    <property type="entry name" value="GAMETOCYTE SPECIFIC FACTOR 1-RELATED"/>
    <property type="match status" value="1"/>
</dbReference>
<dbReference type="Proteomes" id="UP000242188">
    <property type="component" value="Unassembled WGS sequence"/>
</dbReference>
<feature type="compositionally biased region" description="Basic residues" evidence="1">
    <location>
        <begin position="380"/>
        <end position="400"/>
    </location>
</feature>
<proteinExistence type="predicted"/>
<dbReference type="InterPro" id="IPR051591">
    <property type="entry name" value="UPF0224_FAM112_RNA_Proc"/>
</dbReference>
<feature type="compositionally biased region" description="Basic and acidic residues" evidence="1">
    <location>
        <begin position="328"/>
        <end position="361"/>
    </location>
</feature>
<keyword evidence="3" id="KW-1185">Reference proteome</keyword>
<sequence>MDAATKKDSFISELKEFVDVCQDNLNNVLHRIGWTPDNILEHEDRGLCPHDSNHVMPATSLEKHAAICPLLKKGYNKEEATQQQQSNRYFYEGLEARVPTVNIDQETVNKILWDHHVKNRSIFYGQKDDCLTRDDQEVQLTAAEKAAIYEFVVSKAKEEREFTPLEDEFLTMNLEEFVKKKISGKDGANDSKPANYLEYIKSERDYKRRRQTYRAKNVYTTKKSYTEVIRDVIENQTDLFASFMSLEDKGSTGQEHGEDVSGAGSLDRTKDSADLASEEIFMDRRKSYSSSRGRSRERSSDKTKEWHSRSRDQESRRSRNLYHVSQRSVERSGLEYSRERGGDQPLERDSLGEIAREERQERGKRRSRSLSESSDSEYSKKHKKHHKKHKHKHKHKKHKSVKIDHS</sequence>
<evidence type="ECO:0000313" key="3">
    <source>
        <dbReference type="Proteomes" id="UP000242188"/>
    </source>
</evidence>
<organism evidence="2 3">
    <name type="scientific">Mizuhopecten yessoensis</name>
    <name type="common">Japanese scallop</name>
    <name type="synonym">Patinopecten yessoensis</name>
    <dbReference type="NCBI Taxonomy" id="6573"/>
    <lineage>
        <taxon>Eukaryota</taxon>
        <taxon>Metazoa</taxon>
        <taxon>Spiralia</taxon>
        <taxon>Lophotrochozoa</taxon>
        <taxon>Mollusca</taxon>
        <taxon>Bivalvia</taxon>
        <taxon>Autobranchia</taxon>
        <taxon>Pteriomorphia</taxon>
        <taxon>Pectinida</taxon>
        <taxon>Pectinoidea</taxon>
        <taxon>Pectinidae</taxon>
        <taxon>Mizuhopecten</taxon>
    </lineage>
</organism>
<name>A0A210PUV1_MIZYE</name>
<dbReference type="STRING" id="6573.A0A210PUV1"/>
<dbReference type="EMBL" id="NEDP02005478">
    <property type="protein sequence ID" value="OWF40235.1"/>
    <property type="molecule type" value="Genomic_DNA"/>
</dbReference>
<dbReference type="PANTHER" id="PTHR21402:SF10">
    <property type="entry name" value="U11_U12 SMALL NUCLEAR RIBONUCLEOPROTEIN 48 KDA PROTEIN"/>
    <property type="match status" value="1"/>
</dbReference>
<feature type="compositionally biased region" description="Basic and acidic residues" evidence="1">
    <location>
        <begin position="294"/>
        <end position="317"/>
    </location>
</feature>
<feature type="region of interest" description="Disordered" evidence="1">
    <location>
        <begin position="249"/>
        <end position="406"/>
    </location>
</feature>
<dbReference type="AlphaFoldDB" id="A0A210PUV1"/>
<gene>
    <name evidence="2" type="ORF">KP79_PYT02278</name>
</gene>
<dbReference type="GO" id="GO:0005654">
    <property type="term" value="C:nucleoplasm"/>
    <property type="evidence" value="ECO:0007669"/>
    <property type="project" value="TreeGrafter"/>
</dbReference>